<dbReference type="STRING" id="1216006.VA7868_04326"/>
<dbReference type="Proteomes" id="UP000184608">
    <property type="component" value="Unassembled WGS sequence"/>
</dbReference>
<dbReference type="Pfam" id="PF06667">
    <property type="entry name" value="PspB"/>
    <property type="match status" value="1"/>
</dbReference>
<protein>
    <submittedName>
        <fullName evidence="2">Phage shock protein B</fullName>
    </submittedName>
</protein>
<reference evidence="2 3" key="1">
    <citation type="submission" date="2016-11" db="EMBL/GenBank/DDBJ databases">
        <authorList>
            <person name="Jaros S."/>
            <person name="Januszkiewicz K."/>
            <person name="Wedrychowicz H."/>
        </authorList>
    </citation>
    <scope>NUCLEOTIDE SEQUENCE [LARGE SCALE GENOMIC DNA]</scope>
    <source>
        <strain evidence="2 3">CECT 7868</strain>
    </source>
</reference>
<evidence type="ECO:0000313" key="2">
    <source>
        <dbReference type="EMBL" id="SHI77127.1"/>
    </source>
</evidence>
<proteinExistence type="predicted"/>
<accession>A0A1M6DV45</accession>
<dbReference type="EMBL" id="FQXZ01000046">
    <property type="protein sequence ID" value="SHI77127.1"/>
    <property type="molecule type" value="Genomic_DNA"/>
</dbReference>
<keyword evidence="3" id="KW-1185">Reference proteome</keyword>
<keyword evidence="1" id="KW-0472">Membrane</keyword>
<evidence type="ECO:0000313" key="3">
    <source>
        <dbReference type="Proteomes" id="UP000184608"/>
    </source>
</evidence>
<feature type="transmembrane region" description="Helical" evidence="1">
    <location>
        <begin position="6"/>
        <end position="24"/>
    </location>
</feature>
<gene>
    <name evidence="2" type="primary">pspB_3</name>
    <name evidence="2" type="ORF">VA7868_04326</name>
</gene>
<organism evidence="2 3">
    <name type="scientific">Vibrio aerogenes CECT 7868</name>
    <dbReference type="NCBI Taxonomy" id="1216006"/>
    <lineage>
        <taxon>Bacteria</taxon>
        <taxon>Pseudomonadati</taxon>
        <taxon>Pseudomonadota</taxon>
        <taxon>Gammaproteobacteria</taxon>
        <taxon>Vibrionales</taxon>
        <taxon>Vibrionaceae</taxon>
        <taxon>Vibrio</taxon>
    </lineage>
</organism>
<dbReference type="RefSeq" id="WP_073605911.1">
    <property type="nucleotide sequence ID" value="NZ_FQXZ01000046.1"/>
</dbReference>
<evidence type="ECO:0000256" key="1">
    <source>
        <dbReference type="SAM" id="Phobius"/>
    </source>
</evidence>
<dbReference type="GO" id="GO:0006355">
    <property type="term" value="P:regulation of DNA-templated transcription"/>
    <property type="evidence" value="ECO:0007669"/>
    <property type="project" value="InterPro"/>
</dbReference>
<keyword evidence="1" id="KW-0812">Transmembrane</keyword>
<sequence>MSVMLITVPLIIFMVVVAPLWLVLHYRSKRHSDHGLSEDDFERLQSLSAKAEALQERIHTLEKILDAETPTWRSKS</sequence>
<dbReference type="NCBIfam" id="NF006993">
    <property type="entry name" value="PRK09458.1"/>
    <property type="match status" value="1"/>
</dbReference>
<dbReference type="NCBIfam" id="TIGR02976">
    <property type="entry name" value="phageshock_pspB"/>
    <property type="match status" value="1"/>
</dbReference>
<dbReference type="AlphaFoldDB" id="A0A1M6DV45"/>
<dbReference type="InterPro" id="IPR009554">
    <property type="entry name" value="Phageshock_PspB"/>
</dbReference>
<dbReference type="OrthoDB" id="6198106at2"/>
<keyword evidence="1" id="KW-1133">Transmembrane helix</keyword>
<name>A0A1M6DV45_9VIBR</name>
<dbReference type="GO" id="GO:0009271">
    <property type="term" value="P:phage shock"/>
    <property type="evidence" value="ECO:0007669"/>
    <property type="project" value="InterPro"/>
</dbReference>